<gene>
    <name evidence="5" type="ORF">GOB81_03140</name>
</gene>
<sequence length="147" mass="15361">MTSNQPIEPRGAVLAVCRHPVDGTWLLVRRANPPDAGLWGFPGGRIDPGEDLFIAASRELMEETGVTARGEGVITAFDSIHRDENGALLFHYVIVAVKCVVVGPVTMPVAGDDALEAEWLDLPAIEALGVRASAGVAALARLAAPGA</sequence>
<dbReference type="CDD" id="cd04673">
    <property type="entry name" value="NUDIX_ADPRase"/>
    <property type="match status" value="1"/>
</dbReference>
<feature type="domain" description="Nudix hydrolase" evidence="4">
    <location>
        <begin position="8"/>
        <end position="145"/>
    </location>
</feature>
<dbReference type="Gene3D" id="3.90.79.10">
    <property type="entry name" value="Nucleoside Triphosphate Pyrophosphohydrolase"/>
    <property type="match status" value="1"/>
</dbReference>
<comment type="caution">
    <text evidence="5">The sequence shown here is derived from an EMBL/GenBank/DDBJ whole genome shotgun (WGS) entry which is preliminary data.</text>
</comment>
<organism evidence="5 6">
    <name type="scientific">Acetobacter conturbans</name>
    <dbReference type="NCBI Taxonomy" id="1737472"/>
    <lineage>
        <taxon>Bacteria</taxon>
        <taxon>Pseudomonadati</taxon>
        <taxon>Pseudomonadota</taxon>
        <taxon>Alphaproteobacteria</taxon>
        <taxon>Acetobacterales</taxon>
        <taxon>Acetobacteraceae</taxon>
        <taxon>Acetobacter</taxon>
    </lineage>
</organism>
<dbReference type="PROSITE" id="PS00893">
    <property type="entry name" value="NUDIX_BOX"/>
    <property type="match status" value="1"/>
</dbReference>
<comment type="cofactor">
    <cofactor evidence="1">
        <name>Mg(2+)</name>
        <dbReference type="ChEBI" id="CHEBI:18420"/>
    </cofactor>
</comment>
<dbReference type="PRINTS" id="PR00502">
    <property type="entry name" value="NUDIXFAMILY"/>
</dbReference>
<evidence type="ECO:0000259" key="4">
    <source>
        <dbReference type="PROSITE" id="PS51462"/>
    </source>
</evidence>
<evidence type="ECO:0000256" key="3">
    <source>
        <dbReference type="RuleBase" id="RU003476"/>
    </source>
</evidence>
<comment type="similarity">
    <text evidence="3">Belongs to the Nudix hydrolase family.</text>
</comment>
<accession>A0ABX0JYT8</accession>
<dbReference type="InterPro" id="IPR020476">
    <property type="entry name" value="Nudix_hydrolase"/>
</dbReference>
<dbReference type="SUPFAM" id="SSF55811">
    <property type="entry name" value="Nudix"/>
    <property type="match status" value="1"/>
</dbReference>
<evidence type="ECO:0000313" key="6">
    <source>
        <dbReference type="Proteomes" id="UP000631653"/>
    </source>
</evidence>
<dbReference type="InterPro" id="IPR000086">
    <property type="entry name" value="NUDIX_hydrolase_dom"/>
</dbReference>
<keyword evidence="2 3" id="KW-0378">Hydrolase</keyword>
<dbReference type="PANTHER" id="PTHR43736">
    <property type="entry name" value="ADP-RIBOSE PYROPHOSPHATASE"/>
    <property type="match status" value="1"/>
</dbReference>
<proteinExistence type="inferred from homology"/>
<name>A0ABX0JYT8_9PROT</name>
<evidence type="ECO:0000256" key="1">
    <source>
        <dbReference type="ARBA" id="ARBA00001946"/>
    </source>
</evidence>
<dbReference type="RefSeq" id="WP_173568904.1">
    <property type="nucleotide sequence ID" value="NZ_WOSY01000002.1"/>
</dbReference>
<dbReference type="InterPro" id="IPR020084">
    <property type="entry name" value="NUDIX_hydrolase_CS"/>
</dbReference>
<keyword evidence="6" id="KW-1185">Reference proteome</keyword>
<dbReference type="Pfam" id="PF00293">
    <property type="entry name" value="NUDIX"/>
    <property type="match status" value="1"/>
</dbReference>
<dbReference type="PANTHER" id="PTHR43736:SF1">
    <property type="entry name" value="DIHYDRONEOPTERIN TRIPHOSPHATE DIPHOSPHATASE"/>
    <property type="match status" value="1"/>
</dbReference>
<evidence type="ECO:0000313" key="5">
    <source>
        <dbReference type="EMBL" id="NHN87628.1"/>
    </source>
</evidence>
<dbReference type="InterPro" id="IPR015797">
    <property type="entry name" value="NUDIX_hydrolase-like_dom_sf"/>
</dbReference>
<dbReference type="Proteomes" id="UP000631653">
    <property type="component" value="Unassembled WGS sequence"/>
</dbReference>
<evidence type="ECO:0000256" key="2">
    <source>
        <dbReference type="ARBA" id="ARBA00022801"/>
    </source>
</evidence>
<reference evidence="5 6" key="1">
    <citation type="journal article" date="2020" name="Int. J. Syst. Evol. Microbiol.">
        <title>Novel acetic acid bacteria from cider fermentations: Acetobacter conturbans sp. nov. and Acetobacter fallax sp. nov.</title>
        <authorList>
            <person name="Sombolestani A.S."/>
            <person name="Cleenwerck I."/>
            <person name="Cnockaert M."/>
            <person name="Borremans W."/>
            <person name="Wieme A.D."/>
            <person name="De Vuyst L."/>
            <person name="Vandamme P."/>
        </authorList>
    </citation>
    <scope>NUCLEOTIDE SEQUENCE [LARGE SCALE GENOMIC DNA]</scope>
    <source>
        <strain evidence="5 6">LMG 1627</strain>
    </source>
</reference>
<dbReference type="PROSITE" id="PS51462">
    <property type="entry name" value="NUDIX"/>
    <property type="match status" value="1"/>
</dbReference>
<protein>
    <submittedName>
        <fullName evidence="5">NUDIX domain-containing protein</fullName>
    </submittedName>
</protein>
<dbReference type="EMBL" id="WOSY01000002">
    <property type="protein sequence ID" value="NHN87628.1"/>
    <property type="molecule type" value="Genomic_DNA"/>
</dbReference>